<name>A0ABV5CBS5_9SPHI</name>
<protein>
    <submittedName>
        <fullName evidence="8">(Fe-S)-binding protein</fullName>
    </submittedName>
</protein>
<feature type="transmembrane region" description="Helical" evidence="6">
    <location>
        <begin position="182"/>
        <end position="199"/>
    </location>
</feature>
<keyword evidence="5" id="KW-0411">Iron-sulfur</keyword>
<evidence type="ECO:0000256" key="3">
    <source>
        <dbReference type="ARBA" id="ARBA00023002"/>
    </source>
</evidence>
<dbReference type="InterPro" id="IPR017896">
    <property type="entry name" value="4Fe4S_Fe-S-bd"/>
</dbReference>
<evidence type="ECO:0000256" key="6">
    <source>
        <dbReference type="SAM" id="Phobius"/>
    </source>
</evidence>
<reference evidence="8 9" key="1">
    <citation type="submission" date="2024-04" db="EMBL/GenBank/DDBJ databases">
        <title>Albibacterium profundi sp. nov., isolated from sediment of the Challenger Deep of Mariana Trench.</title>
        <authorList>
            <person name="Wang Y."/>
        </authorList>
    </citation>
    <scope>NUCLEOTIDE SEQUENCE [LARGE SCALE GENOMIC DNA]</scope>
    <source>
        <strain evidence="8 9">RHL897</strain>
    </source>
</reference>
<dbReference type="InterPro" id="IPR036197">
    <property type="entry name" value="NarG-like_sf"/>
</dbReference>
<keyword evidence="6" id="KW-1133">Transmembrane helix</keyword>
<gene>
    <name evidence="8" type="ORF">WKR92_04045</name>
</gene>
<dbReference type="InterPro" id="IPR051460">
    <property type="entry name" value="HdrC_iron-sulfur_subunit"/>
</dbReference>
<evidence type="ECO:0000313" key="8">
    <source>
        <dbReference type="EMBL" id="MFB5944996.1"/>
    </source>
</evidence>
<feature type="transmembrane region" description="Helical" evidence="6">
    <location>
        <begin position="65"/>
        <end position="87"/>
    </location>
</feature>
<dbReference type="RefSeq" id="WP_375556554.1">
    <property type="nucleotide sequence ID" value="NZ_JBBVGT010000002.1"/>
</dbReference>
<dbReference type="PROSITE" id="PS51379">
    <property type="entry name" value="4FE4S_FER_2"/>
    <property type="match status" value="2"/>
</dbReference>
<feature type="transmembrane region" description="Helical" evidence="6">
    <location>
        <begin position="148"/>
        <end position="170"/>
    </location>
</feature>
<keyword evidence="3" id="KW-0560">Oxidoreductase</keyword>
<dbReference type="Proteomes" id="UP001580928">
    <property type="component" value="Unassembled WGS sequence"/>
</dbReference>
<feature type="domain" description="4Fe-4S ferredoxin-type" evidence="7">
    <location>
        <begin position="293"/>
        <end position="323"/>
    </location>
</feature>
<keyword evidence="6" id="KW-0812">Transmembrane</keyword>
<evidence type="ECO:0000256" key="1">
    <source>
        <dbReference type="ARBA" id="ARBA00022485"/>
    </source>
</evidence>
<organism evidence="8 9">
    <name type="scientific">Albibacterium profundi</name>
    <dbReference type="NCBI Taxonomy" id="3134906"/>
    <lineage>
        <taxon>Bacteria</taxon>
        <taxon>Pseudomonadati</taxon>
        <taxon>Bacteroidota</taxon>
        <taxon>Sphingobacteriia</taxon>
        <taxon>Sphingobacteriales</taxon>
        <taxon>Sphingobacteriaceae</taxon>
        <taxon>Albibacterium</taxon>
    </lineage>
</organism>
<dbReference type="InterPro" id="IPR017900">
    <property type="entry name" value="4Fe4S_Fe_S_CS"/>
</dbReference>
<keyword evidence="6" id="KW-0472">Membrane</keyword>
<dbReference type="Gene3D" id="1.20.950.20">
    <property type="entry name" value="Transmembrane di-heme cytochromes, Chain C"/>
    <property type="match status" value="1"/>
</dbReference>
<keyword evidence="1" id="KW-0004">4Fe-4S</keyword>
<feature type="domain" description="4Fe-4S ferredoxin-type" evidence="7">
    <location>
        <begin position="357"/>
        <end position="387"/>
    </location>
</feature>
<feature type="transmembrane region" description="Helical" evidence="6">
    <location>
        <begin position="211"/>
        <end position="229"/>
    </location>
</feature>
<dbReference type="PROSITE" id="PS00198">
    <property type="entry name" value="4FE4S_FER_1"/>
    <property type="match status" value="1"/>
</dbReference>
<dbReference type="Pfam" id="PF13187">
    <property type="entry name" value="Fer4_9"/>
    <property type="match status" value="1"/>
</dbReference>
<dbReference type="Gene3D" id="1.10.1060.10">
    <property type="entry name" value="Alpha-helical ferredoxin"/>
    <property type="match status" value="1"/>
</dbReference>
<dbReference type="PANTHER" id="PTHR43255:SF1">
    <property type="entry name" value="IRON-SULFUR-BINDING OXIDOREDUCTASE FADF-RELATED"/>
    <property type="match status" value="1"/>
</dbReference>
<sequence>MLSQIIFTVLFLGAIILFTVNVRKIIRNIKLGRSEDRSDKPSERLRTMLLVAFGQKKMFKRPIPAILHLFVYLGFVIINIEMLEIIIDGIAGTHRVFSGMGSFYNFLIASFEWLALSVLLGCIIFLIRRNILHVKRFFGTEMASWPKTDANLILIMEVLLMSAFLLMNAADHKLQLAGAENYTQGGSFPISAMLVNLLPDSIESLIIIERAAWWFHIIGVLVFLNYLVVSKHLHILLAFPNTYFSRLEPKGKFPLMDSVTTEVKAMLDPSFTPTPPSEEPLRFGAKDVADLSWKSLLDAYTCTECGRCTSVCPANITGKLLSPRKIMMDTRDRLSEVGKNIDKNGSFQPDDKSLLDSYISREEIWACTTCNACVEACPVNIDPLKIIMELRQYAVMEESQAPGPINAMFGNVENNGAPWKYSPSDRANWAKS</sequence>
<comment type="caution">
    <text evidence="8">The sequence shown here is derived from an EMBL/GenBank/DDBJ whole genome shotgun (WGS) entry which is preliminary data.</text>
</comment>
<keyword evidence="9" id="KW-1185">Reference proteome</keyword>
<keyword evidence="4" id="KW-0408">Iron</keyword>
<proteinExistence type="predicted"/>
<evidence type="ECO:0000256" key="5">
    <source>
        <dbReference type="ARBA" id="ARBA00023014"/>
    </source>
</evidence>
<feature type="transmembrane region" description="Helical" evidence="6">
    <location>
        <begin position="107"/>
        <end position="127"/>
    </location>
</feature>
<evidence type="ECO:0000256" key="2">
    <source>
        <dbReference type="ARBA" id="ARBA00022723"/>
    </source>
</evidence>
<accession>A0ABV5CBS5</accession>
<dbReference type="PANTHER" id="PTHR43255">
    <property type="entry name" value="IRON-SULFUR-BINDING OXIDOREDUCTASE FADF-RELATED-RELATED"/>
    <property type="match status" value="1"/>
</dbReference>
<keyword evidence="2" id="KW-0479">Metal-binding</keyword>
<evidence type="ECO:0000313" key="9">
    <source>
        <dbReference type="Proteomes" id="UP001580928"/>
    </source>
</evidence>
<dbReference type="InterPro" id="IPR009051">
    <property type="entry name" value="Helical_ferredxn"/>
</dbReference>
<feature type="transmembrane region" description="Helical" evidence="6">
    <location>
        <begin position="6"/>
        <end position="26"/>
    </location>
</feature>
<dbReference type="SUPFAM" id="SSF103501">
    <property type="entry name" value="Respiratory nitrate reductase 1 gamma chain"/>
    <property type="match status" value="1"/>
</dbReference>
<dbReference type="EMBL" id="JBBVGT010000002">
    <property type="protein sequence ID" value="MFB5944996.1"/>
    <property type="molecule type" value="Genomic_DNA"/>
</dbReference>
<dbReference type="SUPFAM" id="SSF46548">
    <property type="entry name" value="alpha-helical ferredoxin"/>
    <property type="match status" value="1"/>
</dbReference>
<evidence type="ECO:0000256" key="4">
    <source>
        <dbReference type="ARBA" id="ARBA00023004"/>
    </source>
</evidence>
<evidence type="ECO:0000259" key="7">
    <source>
        <dbReference type="PROSITE" id="PS51379"/>
    </source>
</evidence>